<dbReference type="InterPro" id="IPR000571">
    <property type="entry name" value="Znf_CCCH"/>
</dbReference>
<accession>A0A1I8A9Q0</accession>
<feature type="zinc finger region" description="C3H1-type" evidence="2">
    <location>
        <begin position="283"/>
        <end position="311"/>
    </location>
</feature>
<keyword evidence="1" id="KW-0677">Repeat</keyword>
<dbReference type="AlphaFoldDB" id="A0A1I8A9Q0"/>
<dbReference type="GO" id="GO:0008270">
    <property type="term" value="F:zinc ion binding"/>
    <property type="evidence" value="ECO:0007669"/>
    <property type="project" value="UniProtKB-KW"/>
</dbReference>
<proteinExistence type="predicted"/>
<dbReference type="PANTHER" id="PTHR23102:SF24">
    <property type="entry name" value="CLEAVAGE AND POLYADENYLATION SPECIFICITY FACTOR SUBUNIT 4"/>
    <property type="match status" value="1"/>
</dbReference>
<keyword evidence="2" id="KW-0862">Zinc</keyword>
<evidence type="ECO:0000256" key="2">
    <source>
        <dbReference type="PROSITE-ProRule" id="PRU00723"/>
    </source>
</evidence>
<dbReference type="GO" id="GO:0003723">
    <property type="term" value="F:RNA binding"/>
    <property type="evidence" value="ECO:0007669"/>
    <property type="project" value="InterPro"/>
</dbReference>
<dbReference type="Proteomes" id="UP000095287">
    <property type="component" value="Unplaced"/>
</dbReference>
<evidence type="ECO:0000313" key="6">
    <source>
        <dbReference type="WBParaSite" id="L893_g3531.t1"/>
    </source>
</evidence>
<feature type="domain" description="C3H1-type" evidence="4">
    <location>
        <begin position="368"/>
        <end position="395"/>
    </location>
</feature>
<dbReference type="SMART" id="SM00356">
    <property type="entry name" value="ZnF_C3H1"/>
    <property type="match status" value="4"/>
</dbReference>
<sequence length="417" mass="46359">MESEEEPMQSNDSPATPASSPPRSVSPASEARALALASLRRPIAPPSTEDIPLPPSVENNQPEEPSHQDEEVLPPPPPPPELDTHDMDNSAVVDMDVDVEEEPVQKSTPTENARRIPTIGSTSTNQVNLLTQLRSNNINISLDPPPPPPKLTEQEQLMADIREVTKRRVMTGSVHQDELSPNCIRPQQALGRTFPLKVRVVVEEEGDHSDSNNYNQENYRPKVAALRKVASESQVTDSGRNEPKFLPPWAVRRLELSAQPAQPALPLCFGNRTMRVINGKRIYSDSNTCYEFAEKGTCTAGIFCRFGHGEQEPTERKICAKMLRGQCRGDRGCPLNHDLPPHQVPICDFYMRYSCNHASCCFLHVKHSEDKPPCEDFNKGTCSNGDACSKPHRYIYRTVKQRGEFPSFPANGVAAQQ</sequence>
<evidence type="ECO:0000256" key="3">
    <source>
        <dbReference type="SAM" id="MobiDB-lite"/>
    </source>
</evidence>
<feature type="domain" description="C3H1-type" evidence="4">
    <location>
        <begin position="283"/>
        <end position="311"/>
    </location>
</feature>
<dbReference type="PANTHER" id="PTHR23102">
    <property type="entry name" value="CLEAVAGE AND POLYADENYLATION SPECIFICITY FACTOR SUBUNIT 4-RELATED"/>
    <property type="match status" value="1"/>
</dbReference>
<evidence type="ECO:0000313" key="5">
    <source>
        <dbReference type="Proteomes" id="UP000095287"/>
    </source>
</evidence>
<evidence type="ECO:0000256" key="1">
    <source>
        <dbReference type="ARBA" id="ARBA00022737"/>
    </source>
</evidence>
<evidence type="ECO:0000259" key="4">
    <source>
        <dbReference type="PROSITE" id="PS50103"/>
    </source>
</evidence>
<feature type="region of interest" description="Disordered" evidence="3">
    <location>
        <begin position="1"/>
        <end position="87"/>
    </location>
</feature>
<feature type="zinc finger region" description="C3H1-type" evidence="2">
    <location>
        <begin position="368"/>
        <end position="395"/>
    </location>
</feature>
<keyword evidence="2" id="KW-0479">Metal-binding</keyword>
<feature type="compositionally biased region" description="Low complexity" evidence="3">
    <location>
        <begin position="13"/>
        <end position="42"/>
    </location>
</feature>
<dbReference type="WBParaSite" id="L893_g3531.t1">
    <property type="protein sequence ID" value="L893_g3531.t1"/>
    <property type="gene ID" value="L893_g3531"/>
</dbReference>
<reference evidence="6" key="1">
    <citation type="submission" date="2016-11" db="UniProtKB">
        <authorList>
            <consortium name="WormBaseParasite"/>
        </authorList>
    </citation>
    <scope>IDENTIFICATION</scope>
</reference>
<dbReference type="InterPro" id="IPR045348">
    <property type="entry name" value="CPSF4/Yth1"/>
</dbReference>
<organism evidence="5 6">
    <name type="scientific">Steinernema glaseri</name>
    <dbReference type="NCBI Taxonomy" id="37863"/>
    <lineage>
        <taxon>Eukaryota</taxon>
        <taxon>Metazoa</taxon>
        <taxon>Ecdysozoa</taxon>
        <taxon>Nematoda</taxon>
        <taxon>Chromadorea</taxon>
        <taxon>Rhabditida</taxon>
        <taxon>Tylenchina</taxon>
        <taxon>Panagrolaimomorpha</taxon>
        <taxon>Strongyloidoidea</taxon>
        <taxon>Steinernematidae</taxon>
        <taxon>Steinernema</taxon>
    </lineage>
</organism>
<protein>
    <submittedName>
        <fullName evidence="6">Zinc finger CCCH domain-containing protein 14</fullName>
    </submittedName>
</protein>
<dbReference type="Gene3D" id="4.10.1000.10">
    <property type="entry name" value="Zinc finger, CCCH-type"/>
    <property type="match status" value="1"/>
</dbReference>
<dbReference type="PROSITE" id="PS50103">
    <property type="entry name" value="ZF_C3H1"/>
    <property type="match status" value="2"/>
</dbReference>
<keyword evidence="5" id="KW-1185">Reference proteome</keyword>
<keyword evidence="2" id="KW-0863">Zinc-finger</keyword>
<name>A0A1I8A9Q0_9BILA</name>